<proteinExistence type="predicted"/>
<gene>
    <name evidence="1" type="ORF">F441_10301</name>
</gene>
<accession>W2WYW2</accession>
<organism evidence="1 2">
    <name type="scientific">Phytophthora nicotianae CJ01A1</name>
    <dbReference type="NCBI Taxonomy" id="1317063"/>
    <lineage>
        <taxon>Eukaryota</taxon>
        <taxon>Sar</taxon>
        <taxon>Stramenopiles</taxon>
        <taxon>Oomycota</taxon>
        <taxon>Peronosporomycetes</taxon>
        <taxon>Peronosporales</taxon>
        <taxon>Peronosporaceae</taxon>
        <taxon>Phytophthora</taxon>
    </lineage>
</organism>
<name>W2WYW2_PHYNI</name>
<dbReference type="AlphaFoldDB" id="W2WYW2"/>
<evidence type="ECO:0000313" key="1">
    <source>
        <dbReference type="EMBL" id="ETP14784.1"/>
    </source>
</evidence>
<reference evidence="1 2" key="1">
    <citation type="submission" date="2013-11" db="EMBL/GenBank/DDBJ databases">
        <title>The Genome Sequence of Phytophthora parasitica CJ01A1.</title>
        <authorList>
            <consortium name="The Broad Institute Genomics Platform"/>
            <person name="Russ C."/>
            <person name="Tyler B."/>
            <person name="Panabieres F."/>
            <person name="Shan W."/>
            <person name="Tripathy S."/>
            <person name="Grunwald N."/>
            <person name="Machado M."/>
            <person name="Johnson C.S."/>
            <person name="Walker B."/>
            <person name="Young S.K."/>
            <person name="Zeng Q."/>
            <person name="Gargeya S."/>
            <person name="Fitzgerald M."/>
            <person name="Haas B."/>
            <person name="Abouelleil A."/>
            <person name="Allen A.W."/>
            <person name="Alvarado L."/>
            <person name="Arachchi H.M."/>
            <person name="Berlin A.M."/>
            <person name="Chapman S.B."/>
            <person name="Gainer-Dewar J."/>
            <person name="Goldberg J."/>
            <person name="Griggs A."/>
            <person name="Gujja S."/>
            <person name="Hansen M."/>
            <person name="Howarth C."/>
            <person name="Imamovic A."/>
            <person name="Ireland A."/>
            <person name="Larimer J."/>
            <person name="McCowan C."/>
            <person name="Murphy C."/>
            <person name="Pearson M."/>
            <person name="Poon T.W."/>
            <person name="Priest M."/>
            <person name="Roberts A."/>
            <person name="Saif S."/>
            <person name="Shea T."/>
            <person name="Sisk P."/>
            <person name="Sykes S."/>
            <person name="Wortman J."/>
            <person name="Nusbaum C."/>
            <person name="Birren B."/>
        </authorList>
    </citation>
    <scope>NUCLEOTIDE SEQUENCE [LARGE SCALE GENOMIC DNA]</scope>
    <source>
        <strain evidence="1 2">CJ01A1</strain>
    </source>
</reference>
<dbReference type="EMBL" id="ANIX01002029">
    <property type="protein sequence ID" value="ETP14784.1"/>
    <property type="molecule type" value="Genomic_DNA"/>
</dbReference>
<sequence>MDGDGHQTDVVAGVGELGAIESHVAVIPEANCVWIGRWLLGHILFVIEDVALASSSNWQAHVSLVASAIWRKSYFCKKADVLGNTLLSI</sequence>
<comment type="caution">
    <text evidence="1">The sequence shown here is derived from an EMBL/GenBank/DDBJ whole genome shotgun (WGS) entry which is preliminary data.</text>
</comment>
<dbReference type="Proteomes" id="UP000018958">
    <property type="component" value="Unassembled WGS sequence"/>
</dbReference>
<protein>
    <submittedName>
        <fullName evidence="1">Uncharacterized protein</fullName>
    </submittedName>
</protein>
<evidence type="ECO:0000313" key="2">
    <source>
        <dbReference type="Proteomes" id="UP000018958"/>
    </source>
</evidence>